<evidence type="ECO:0000313" key="7">
    <source>
        <dbReference type="EMBL" id="THV08258.1"/>
    </source>
</evidence>
<dbReference type="GO" id="GO:0008239">
    <property type="term" value="F:dipeptidyl-peptidase activity"/>
    <property type="evidence" value="ECO:0007669"/>
    <property type="project" value="TreeGrafter"/>
</dbReference>
<evidence type="ECO:0000256" key="1">
    <source>
        <dbReference type="ARBA" id="ARBA00011079"/>
    </source>
</evidence>
<dbReference type="AlphaFoldDB" id="A0A4S8MXY2"/>
<evidence type="ECO:0000313" key="8">
    <source>
        <dbReference type="Proteomes" id="UP000297245"/>
    </source>
</evidence>
<keyword evidence="5" id="KW-0325">Glycoprotein</keyword>
<dbReference type="SUPFAM" id="SSF53474">
    <property type="entry name" value="alpha/beta-Hydrolases"/>
    <property type="match status" value="1"/>
</dbReference>
<dbReference type="Gene3D" id="3.40.50.1820">
    <property type="entry name" value="alpha/beta hydrolase"/>
    <property type="match status" value="2"/>
</dbReference>
<evidence type="ECO:0000256" key="6">
    <source>
        <dbReference type="SAM" id="SignalP"/>
    </source>
</evidence>
<feature type="signal peptide" evidence="6">
    <location>
        <begin position="1"/>
        <end position="20"/>
    </location>
</feature>
<protein>
    <recommendedName>
        <fullName evidence="9">Peptidase S28</fullName>
    </recommendedName>
</protein>
<dbReference type="Proteomes" id="UP000297245">
    <property type="component" value="Unassembled WGS sequence"/>
</dbReference>
<dbReference type="GO" id="GO:0070008">
    <property type="term" value="F:serine-type exopeptidase activity"/>
    <property type="evidence" value="ECO:0007669"/>
    <property type="project" value="InterPro"/>
</dbReference>
<keyword evidence="3 6" id="KW-0732">Signal</keyword>
<organism evidence="7 8">
    <name type="scientific">Dendrothele bispora (strain CBS 962.96)</name>
    <dbReference type="NCBI Taxonomy" id="1314807"/>
    <lineage>
        <taxon>Eukaryota</taxon>
        <taxon>Fungi</taxon>
        <taxon>Dikarya</taxon>
        <taxon>Basidiomycota</taxon>
        <taxon>Agaricomycotina</taxon>
        <taxon>Agaricomycetes</taxon>
        <taxon>Agaricomycetidae</taxon>
        <taxon>Agaricales</taxon>
        <taxon>Agaricales incertae sedis</taxon>
        <taxon>Dendrothele</taxon>
    </lineage>
</organism>
<dbReference type="PANTHER" id="PTHR11010:SF23">
    <property type="entry name" value="SERINE PEPTIDASE"/>
    <property type="match status" value="1"/>
</dbReference>
<dbReference type="OrthoDB" id="1735038at2759"/>
<dbReference type="Pfam" id="PF05577">
    <property type="entry name" value="Peptidase_S28"/>
    <property type="match status" value="2"/>
</dbReference>
<keyword evidence="2" id="KW-0645">Protease</keyword>
<feature type="chain" id="PRO_5020295555" description="Peptidase S28" evidence="6">
    <location>
        <begin position="21"/>
        <end position="562"/>
    </location>
</feature>
<dbReference type="GO" id="GO:0006508">
    <property type="term" value="P:proteolysis"/>
    <property type="evidence" value="ECO:0007669"/>
    <property type="project" value="UniProtKB-KW"/>
</dbReference>
<evidence type="ECO:0000256" key="2">
    <source>
        <dbReference type="ARBA" id="ARBA00022670"/>
    </source>
</evidence>
<evidence type="ECO:0000256" key="3">
    <source>
        <dbReference type="ARBA" id="ARBA00022729"/>
    </source>
</evidence>
<gene>
    <name evidence="7" type="ORF">K435DRAFT_847145</name>
</gene>
<evidence type="ECO:0000256" key="5">
    <source>
        <dbReference type="ARBA" id="ARBA00023180"/>
    </source>
</evidence>
<dbReference type="PANTHER" id="PTHR11010">
    <property type="entry name" value="PROTEASE S28 PRO-X CARBOXYPEPTIDASE-RELATED"/>
    <property type="match status" value="1"/>
</dbReference>
<accession>A0A4S8MXY2</accession>
<sequence length="562" mass="61116">MKVLGFASLVSLSCLSVASATILPDGRRNANAKPLPTVPIVSVVDSAPVVSRNGTQLPPYNFTYYFDQLIDHNNPSLGTFKQRFWHTYEFYESGPIVLMTPGEANAEPYSGYLTNKTITGTTAQKNNGSVIILEHRFYGLSNPKPDLSGKSLSLHTLQQAIDDLEYFAFNVELPQPDGDKLTPNEAPWILAGGSYSGALTSWTMVNKPGLFAAGYASSAVVEAILDFWGYFTPIHEHMPQNCSADVAAVIAHIDSVFTSNDTSAISKIKNLFGLGAMTHLDDVAGVRNNLWDWQSLQPTSGPGARFFEFCDALEVKSGVSAPAEGWGLDHALNAWGYFWSTSYLEDLCAGSTTVDCLGTYDADSTFYTDTSIDNAGRSWYWIVCNEVGYLQDGPPEDVSAIVTRLVQPDSDIRQCELMFSDVFSASNPPKMAQGVAHTNEAYLGWNVSIDHLFFANGHSDPWREATVSANGVDVQSTPAQPVAIGDGFHCSDLSIASGTVDSTVKAVQDKWFSIVPGFLAEWTPGKYKASRKREEPAATPIKRDASSKKAANLFFREPVVIA</sequence>
<dbReference type="EMBL" id="ML179035">
    <property type="protein sequence ID" value="THV08258.1"/>
    <property type="molecule type" value="Genomic_DNA"/>
</dbReference>
<keyword evidence="8" id="KW-1185">Reference proteome</keyword>
<keyword evidence="4" id="KW-0378">Hydrolase</keyword>
<proteinExistence type="inferred from homology"/>
<comment type="similarity">
    <text evidence="1">Belongs to the peptidase S28 family.</text>
</comment>
<dbReference type="InterPro" id="IPR008758">
    <property type="entry name" value="Peptidase_S28"/>
</dbReference>
<evidence type="ECO:0008006" key="9">
    <source>
        <dbReference type="Google" id="ProtNLM"/>
    </source>
</evidence>
<name>A0A4S8MXY2_DENBC</name>
<evidence type="ECO:0000256" key="4">
    <source>
        <dbReference type="ARBA" id="ARBA00022801"/>
    </source>
</evidence>
<dbReference type="InterPro" id="IPR029058">
    <property type="entry name" value="AB_hydrolase_fold"/>
</dbReference>
<reference evidence="7 8" key="1">
    <citation type="journal article" date="2019" name="Nat. Ecol. Evol.">
        <title>Megaphylogeny resolves global patterns of mushroom evolution.</title>
        <authorList>
            <person name="Varga T."/>
            <person name="Krizsan K."/>
            <person name="Foldi C."/>
            <person name="Dima B."/>
            <person name="Sanchez-Garcia M."/>
            <person name="Sanchez-Ramirez S."/>
            <person name="Szollosi G.J."/>
            <person name="Szarkandi J.G."/>
            <person name="Papp V."/>
            <person name="Albert L."/>
            <person name="Andreopoulos W."/>
            <person name="Angelini C."/>
            <person name="Antonin V."/>
            <person name="Barry K.W."/>
            <person name="Bougher N.L."/>
            <person name="Buchanan P."/>
            <person name="Buyck B."/>
            <person name="Bense V."/>
            <person name="Catcheside P."/>
            <person name="Chovatia M."/>
            <person name="Cooper J."/>
            <person name="Damon W."/>
            <person name="Desjardin D."/>
            <person name="Finy P."/>
            <person name="Geml J."/>
            <person name="Haridas S."/>
            <person name="Hughes K."/>
            <person name="Justo A."/>
            <person name="Karasinski D."/>
            <person name="Kautmanova I."/>
            <person name="Kiss B."/>
            <person name="Kocsube S."/>
            <person name="Kotiranta H."/>
            <person name="LaButti K.M."/>
            <person name="Lechner B.E."/>
            <person name="Liimatainen K."/>
            <person name="Lipzen A."/>
            <person name="Lukacs Z."/>
            <person name="Mihaltcheva S."/>
            <person name="Morgado L.N."/>
            <person name="Niskanen T."/>
            <person name="Noordeloos M.E."/>
            <person name="Ohm R.A."/>
            <person name="Ortiz-Santana B."/>
            <person name="Ovrebo C."/>
            <person name="Racz N."/>
            <person name="Riley R."/>
            <person name="Savchenko A."/>
            <person name="Shiryaev A."/>
            <person name="Soop K."/>
            <person name="Spirin V."/>
            <person name="Szebenyi C."/>
            <person name="Tomsovsky M."/>
            <person name="Tulloss R.E."/>
            <person name="Uehling J."/>
            <person name="Grigoriev I.V."/>
            <person name="Vagvolgyi C."/>
            <person name="Papp T."/>
            <person name="Martin F.M."/>
            <person name="Miettinen O."/>
            <person name="Hibbett D.S."/>
            <person name="Nagy L.G."/>
        </authorList>
    </citation>
    <scope>NUCLEOTIDE SEQUENCE [LARGE SCALE GENOMIC DNA]</scope>
    <source>
        <strain evidence="7 8">CBS 962.96</strain>
    </source>
</reference>